<reference evidence="7 8" key="1">
    <citation type="submission" date="2011-02" db="EMBL/GenBank/DDBJ databases">
        <title>The Genome Sequence of Sphaeroforma arctica JP610.</title>
        <authorList>
            <consortium name="The Broad Institute Genome Sequencing Platform"/>
            <person name="Russ C."/>
            <person name="Cuomo C."/>
            <person name="Young S.K."/>
            <person name="Zeng Q."/>
            <person name="Gargeya S."/>
            <person name="Alvarado L."/>
            <person name="Berlin A."/>
            <person name="Chapman S.B."/>
            <person name="Chen Z."/>
            <person name="Freedman E."/>
            <person name="Gellesch M."/>
            <person name="Goldberg J."/>
            <person name="Griggs A."/>
            <person name="Gujja S."/>
            <person name="Heilman E."/>
            <person name="Heiman D."/>
            <person name="Howarth C."/>
            <person name="Mehta T."/>
            <person name="Neiman D."/>
            <person name="Pearson M."/>
            <person name="Roberts A."/>
            <person name="Saif S."/>
            <person name="Shea T."/>
            <person name="Shenoy N."/>
            <person name="Sisk P."/>
            <person name="Stolte C."/>
            <person name="Sykes S."/>
            <person name="White J."/>
            <person name="Yandava C."/>
            <person name="Burger G."/>
            <person name="Gray M.W."/>
            <person name="Holland P.W.H."/>
            <person name="King N."/>
            <person name="Lang F.B.F."/>
            <person name="Roger A.J."/>
            <person name="Ruiz-Trillo I."/>
            <person name="Haas B."/>
            <person name="Nusbaum C."/>
            <person name="Birren B."/>
        </authorList>
    </citation>
    <scope>NUCLEOTIDE SEQUENCE [LARGE SCALE GENOMIC DNA]</scope>
    <source>
        <strain evidence="7 8">JP610</strain>
    </source>
</reference>
<dbReference type="PROSITE" id="PS50023">
    <property type="entry name" value="LIM_DOMAIN_2"/>
    <property type="match status" value="2"/>
</dbReference>
<evidence type="ECO:0000313" key="7">
    <source>
        <dbReference type="EMBL" id="KNC86903.1"/>
    </source>
</evidence>
<evidence type="ECO:0000256" key="1">
    <source>
        <dbReference type="ARBA" id="ARBA00022723"/>
    </source>
</evidence>
<dbReference type="GeneID" id="25901452"/>
<dbReference type="Proteomes" id="UP000054560">
    <property type="component" value="Unassembled WGS sequence"/>
</dbReference>
<keyword evidence="8" id="KW-1185">Reference proteome</keyword>
<evidence type="ECO:0000256" key="4">
    <source>
        <dbReference type="ARBA" id="ARBA00023038"/>
    </source>
</evidence>
<dbReference type="FunFam" id="2.10.110.10:FF:000001">
    <property type="entry name" value="Cysteine and glycine-rich protein 1"/>
    <property type="match status" value="1"/>
</dbReference>
<dbReference type="GO" id="GO:0046872">
    <property type="term" value="F:metal ion binding"/>
    <property type="evidence" value="ECO:0007669"/>
    <property type="project" value="UniProtKB-KW"/>
</dbReference>
<dbReference type="PROSITE" id="PS00478">
    <property type="entry name" value="LIM_DOMAIN_1"/>
    <property type="match status" value="2"/>
</dbReference>
<dbReference type="STRING" id="667725.A0A0L0GF16"/>
<dbReference type="OrthoDB" id="1679758at2759"/>
<keyword evidence="3 5" id="KW-0862">Zinc</keyword>
<accession>A0A0L0GF16</accession>
<gene>
    <name evidence="7" type="ORF">SARC_00948</name>
</gene>
<dbReference type="EMBL" id="KQ241630">
    <property type="protein sequence ID" value="KNC86903.1"/>
    <property type="molecule type" value="Genomic_DNA"/>
</dbReference>
<evidence type="ECO:0000256" key="2">
    <source>
        <dbReference type="ARBA" id="ARBA00022737"/>
    </source>
</evidence>
<sequence>MMAQQTLPRCNGCSEALEAVQYLEAGDAKYHKQCFKCKTCASEIGAGAYALVFGNPTCQTCVQVLSKQPSKTIPNTNAAVGWTRRTTGVRVTVQSEKCSKCMKSVYPAEKLSVGGKPWHKQCFKCNGCAKALSLGAECMREDTPYCKGCYGKDFGPEGFGRNSEFTYTAAKYAADGVV</sequence>
<name>A0A0L0GF16_9EUKA</name>
<dbReference type="SMART" id="SM00132">
    <property type="entry name" value="LIM"/>
    <property type="match status" value="2"/>
</dbReference>
<dbReference type="PANTHER" id="PTHR46074:SF5">
    <property type="entry name" value="LIM DOMAIN-CONTAINING PROTEIN C"/>
    <property type="match status" value="1"/>
</dbReference>
<evidence type="ECO:0000256" key="3">
    <source>
        <dbReference type="ARBA" id="ARBA00022833"/>
    </source>
</evidence>
<feature type="domain" description="LIM zinc-binding" evidence="6">
    <location>
        <begin position="96"/>
        <end position="156"/>
    </location>
</feature>
<dbReference type="SUPFAM" id="SSF57716">
    <property type="entry name" value="Glucocorticoid receptor-like (DNA-binding domain)"/>
    <property type="match status" value="2"/>
</dbReference>
<dbReference type="AlphaFoldDB" id="A0A0L0GF16"/>
<proteinExistence type="predicted"/>
<dbReference type="RefSeq" id="XP_014160805.1">
    <property type="nucleotide sequence ID" value="XM_014305330.1"/>
</dbReference>
<keyword evidence="1 5" id="KW-0479">Metal-binding</keyword>
<dbReference type="PANTHER" id="PTHR46074">
    <property type="entry name" value="CYSTEINE-RICH PROTEIN CRIP FAMILY MEMBER"/>
    <property type="match status" value="1"/>
</dbReference>
<evidence type="ECO:0000313" key="8">
    <source>
        <dbReference type="Proteomes" id="UP000054560"/>
    </source>
</evidence>
<dbReference type="eggNOG" id="KOG1700">
    <property type="taxonomic scope" value="Eukaryota"/>
</dbReference>
<evidence type="ECO:0000259" key="6">
    <source>
        <dbReference type="PROSITE" id="PS50023"/>
    </source>
</evidence>
<dbReference type="Pfam" id="PF00412">
    <property type="entry name" value="LIM"/>
    <property type="match status" value="2"/>
</dbReference>
<dbReference type="CDD" id="cd08368">
    <property type="entry name" value="LIM"/>
    <property type="match status" value="1"/>
</dbReference>
<protein>
    <recommendedName>
        <fullName evidence="6">LIM zinc-binding domain-containing protein</fullName>
    </recommendedName>
</protein>
<dbReference type="Gene3D" id="2.10.110.10">
    <property type="entry name" value="Cysteine Rich Protein"/>
    <property type="match status" value="2"/>
</dbReference>
<feature type="domain" description="LIM zinc-binding" evidence="6">
    <location>
        <begin position="8"/>
        <end position="68"/>
    </location>
</feature>
<keyword evidence="4 5" id="KW-0440">LIM domain</keyword>
<evidence type="ECO:0000256" key="5">
    <source>
        <dbReference type="PROSITE-ProRule" id="PRU00125"/>
    </source>
</evidence>
<dbReference type="InterPro" id="IPR001781">
    <property type="entry name" value="Znf_LIM"/>
</dbReference>
<organism evidence="7 8">
    <name type="scientific">Sphaeroforma arctica JP610</name>
    <dbReference type="NCBI Taxonomy" id="667725"/>
    <lineage>
        <taxon>Eukaryota</taxon>
        <taxon>Ichthyosporea</taxon>
        <taxon>Ichthyophonida</taxon>
        <taxon>Sphaeroforma</taxon>
    </lineage>
</organism>
<keyword evidence="2" id="KW-0677">Repeat</keyword>